<keyword evidence="2" id="KW-1185">Reference proteome</keyword>
<dbReference type="AlphaFoldDB" id="A0AAE0VKE0"/>
<comment type="caution">
    <text evidence="1">The sequence shown here is derived from an EMBL/GenBank/DDBJ whole genome shotgun (WGS) entry which is preliminary data.</text>
</comment>
<protein>
    <submittedName>
        <fullName evidence="1">Uncharacterized protein</fullName>
    </submittedName>
</protein>
<sequence>MQFTNVVVEVYAVHKGGCLGVCSSQGWLLRCMQFSRVVVRCTQFTEVVIHVYAKRVSFMQFTCLFGFMQFTRLVVEVYVVHKAGCSSLWSSQSWLLKFMQFTRQVLVYAVHNDNCSGLCSEVLAYKQTKPIYSKTK</sequence>
<proteinExistence type="predicted"/>
<evidence type="ECO:0000313" key="2">
    <source>
        <dbReference type="Proteomes" id="UP001195483"/>
    </source>
</evidence>
<gene>
    <name evidence="1" type="ORF">CHS0354_032904</name>
</gene>
<organism evidence="1 2">
    <name type="scientific">Potamilus streckersoni</name>
    <dbReference type="NCBI Taxonomy" id="2493646"/>
    <lineage>
        <taxon>Eukaryota</taxon>
        <taxon>Metazoa</taxon>
        <taxon>Spiralia</taxon>
        <taxon>Lophotrochozoa</taxon>
        <taxon>Mollusca</taxon>
        <taxon>Bivalvia</taxon>
        <taxon>Autobranchia</taxon>
        <taxon>Heteroconchia</taxon>
        <taxon>Palaeoheterodonta</taxon>
        <taxon>Unionida</taxon>
        <taxon>Unionoidea</taxon>
        <taxon>Unionidae</taxon>
        <taxon>Ambleminae</taxon>
        <taxon>Lampsilini</taxon>
        <taxon>Potamilus</taxon>
    </lineage>
</organism>
<reference evidence="1" key="3">
    <citation type="submission" date="2023-05" db="EMBL/GenBank/DDBJ databases">
        <authorList>
            <person name="Smith C.H."/>
        </authorList>
    </citation>
    <scope>NUCLEOTIDE SEQUENCE</scope>
    <source>
        <strain evidence="1">CHS0354</strain>
        <tissue evidence="1">Mantle</tissue>
    </source>
</reference>
<accession>A0AAE0VKE0</accession>
<dbReference type="Proteomes" id="UP001195483">
    <property type="component" value="Unassembled WGS sequence"/>
</dbReference>
<reference evidence="1" key="1">
    <citation type="journal article" date="2021" name="Genome Biol. Evol.">
        <title>A High-Quality Reference Genome for a Parasitic Bivalve with Doubly Uniparental Inheritance (Bivalvia: Unionida).</title>
        <authorList>
            <person name="Smith C.H."/>
        </authorList>
    </citation>
    <scope>NUCLEOTIDE SEQUENCE</scope>
    <source>
        <strain evidence="1">CHS0354</strain>
    </source>
</reference>
<evidence type="ECO:0000313" key="1">
    <source>
        <dbReference type="EMBL" id="KAK3580846.1"/>
    </source>
</evidence>
<reference evidence="1" key="2">
    <citation type="journal article" date="2021" name="Genome Biol. Evol.">
        <title>Developing a high-quality reference genome for a parasitic bivalve with doubly uniparental inheritance (Bivalvia: Unionida).</title>
        <authorList>
            <person name="Smith C.H."/>
        </authorList>
    </citation>
    <scope>NUCLEOTIDE SEQUENCE</scope>
    <source>
        <strain evidence="1">CHS0354</strain>
        <tissue evidence="1">Mantle</tissue>
    </source>
</reference>
<name>A0AAE0VKE0_9BIVA</name>
<dbReference type="EMBL" id="JAEAOA010001939">
    <property type="protein sequence ID" value="KAK3580846.1"/>
    <property type="molecule type" value="Genomic_DNA"/>
</dbReference>